<name>A0A1C3VRA5_9HYPH</name>
<dbReference type="InterPro" id="IPR027417">
    <property type="entry name" value="P-loop_NTPase"/>
</dbReference>
<proteinExistence type="predicted"/>
<dbReference type="AlphaFoldDB" id="A0A1C3VRA5"/>
<dbReference type="STRING" id="410764.GA0061103_4257"/>
<accession>A0A1C3VRA5</accession>
<organism evidence="1 2">
    <name type="scientific">Rhizobium multihospitium</name>
    <dbReference type="NCBI Taxonomy" id="410764"/>
    <lineage>
        <taxon>Bacteria</taxon>
        <taxon>Pseudomonadati</taxon>
        <taxon>Pseudomonadota</taxon>
        <taxon>Alphaproteobacteria</taxon>
        <taxon>Hyphomicrobiales</taxon>
        <taxon>Rhizobiaceae</taxon>
        <taxon>Rhizobium/Agrobacterium group</taxon>
        <taxon>Rhizobium</taxon>
    </lineage>
</organism>
<sequence>MHKFDDVTIQQIFGADDAENENDERLKEYFYRNMAYDSLTSSLPVRVLVGHKGVGKSALLKRAYLSDAETKTPCVWLQPDALLNVQSDTGPSDQFVHRIAVWKSGILREVLGAFFDKAMLAQVPELDKASANSLADIIVKWLDEQPLENGNPRSINIYIDDIDRGWKANPEDITNISALLNAIRDIGGKHPRIRFRIGLRSDVYFLVRTSDESTDKIEGNVIWLRWINDDILRVLAKRIATFFKLPYTQQAIDNLDQGQITSLILKHVIEPRFSGKGKWEDRPVHKILLSLTRARPRDLVKLFRLAAKSANKRNANTISSQDLNGIFEMYSQDRLQDIINEFKSELPQIERLLLGMKPNKIERKAATNYTFTTDQLSSKLTNIIQQNSFQFTNGKIVSARSLIQFMYKIDFITARKSDPSGNVDRKYFEQSRFLGHEIIDFGYGWEIHPAYRWALQPENVNSILDALDL</sequence>
<evidence type="ECO:0000313" key="2">
    <source>
        <dbReference type="Proteomes" id="UP000199101"/>
    </source>
</evidence>
<evidence type="ECO:0008006" key="3">
    <source>
        <dbReference type="Google" id="ProtNLM"/>
    </source>
</evidence>
<dbReference type="NCBIfam" id="NF047389">
    <property type="entry name" value="ATPase_Sll1717"/>
    <property type="match status" value="1"/>
</dbReference>
<gene>
    <name evidence="1" type="ORF">GA0061103_4257</name>
</gene>
<protein>
    <recommendedName>
        <fullName evidence="3">AAA ATPase domain-containing protein</fullName>
    </recommendedName>
</protein>
<dbReference type="EMBL" id="FMAG01000003">
    <property type="protein sequence ID" value="SCB30330.1"/>
    <property type="molecule type" value="Genomic_DNA"/>
</dbReference>
<reference evidence="2" key="1">
    <citation type="submission" date="2016-08" db="EMBL/GenBank/DDBJ databases">
        <authorList>
            <person name="Varghese N."/>
            <person name="Submissions Spin"/>
        </authorList>
    </citation>
    <scope>NUCLEOTIDE SEQUENCE [LARGE SCALE GENOMIC DNA]</scope>
    <source>
        <strain evidence="2">HAMBI 2975</strain>
    </source>
</reference>
<dbReference type="SUPFAM" id="SSF52540">
    <property type="entry name" value="P-loop containing nucleoside triphosphate hydrolases"/>
    <property type="match status" value="1"/>
</dbReference>
<dbReference type="Proteomes" id="UP000199101">
    <property type="component" value="Unassembled WGS sequence"/>
</dbReference>
<dbReference type="InterPro" id="IPR059206">
    <property type="entry name" value="Sll1717-like"/>
</dbReference>
<keyword evidence="2" id="KW-1185">Reference proteome</keyword>
<dbReference type="OrthoDB" id="1550553at2"/>
<dbReference type="RefSeq" id="WP_092712647.1">
    <property type="nucleotide sequence ID" value="NZ_FMAG01000003.1"/>
</dbReference>
<evidence type="ECO:0000313" key="1">
    <source>
        <dbReference type="EMBL" id="SCB30330.1"/>
    </source>
</evidence>